<gene>
    <name evidence="2" type="ORF">BQ4739_LOCUS18442</name>
</gene>
<dbReference type="Gene3D" id="3.40.50.10140">
    <property type="entry name" value="Toll/interleukin-1 receptor homology (TIR) domain"/>
    <property type="match status" value="1"/>
</dbReference>
<dbReference type="EMBL" id="FNXT01001305">
    <property type="protein sequence ID" value="SZX78123.1"/>
    <property type="molecule type" value="Genomic_DNA"/>
</dbReference>
<evidence type="ECO:0000313" key="3">
    <source>
        <dbReference type="Proteomes" id="UP000256970"/>
    </source>
</evidence>
<sequence length="164" mass="18355">MEQDHQANTVVQYRGAFLSHSGEDKGGVVKEIKQALERANITVFMDNECLVAGQSADQTLHPALLAARTVVVVVVSPSFQERDYPMRELSWLVKHPQFSDKAVPVFYQLTRTECKEKGMSDGVKQALAKNPRAKEVGYEQLVADLDKLAHCGNKELLTQQRARM</sequence>
<feature type="domain" description="TIR" evidence="1">
    <location>
        <begin position="12"/>
        <end position="145"/>
    </location>
</feature>
<dbReference type="GO" id="GO:0007165">
    <property type="term" value="P:signal transduction"/>
    <property type="evidence" value="ECO:0007669"/>
    <property type="project" value="InterPro"/>
</dbReference>
<dbReference type="InterPro" id="IPR035897">
    <property type="entry name" value="Toll_tir_struct_dom_sf"/>
</dbReference>
<evidence type="ECO:0000313" key="2">
    <source>
        <dbReference type="EMBL" id="SZX78123.1"/>
    </source>
</evidence>
<protein>
    <recommendedName>
        <fullName evidence="1">TIR domain-containing protein</fullName>
    </recommendedName>
</protein>
<dbReference type="Pfam" id="PF13676">
    <property type="entry name" value="TIR_2"/>
    <property type="match status" value="1"/>
</dbReference>
<evidence type="ECO:0000259" key="1">
    <source>
        <dbReference type="PROSITE" id="PS50104"/>
    </source>
</evidence>
<organism evidence="2 3">
    <name type="scientific">Tetradesmus obliquus</name>
    <name type="common">Green alga</name>
    <name type="synonym">Acutodesmus obliquus</name>
    <dbReference type="NCBI Taxonomy" id="3088"/>
    <lineage>
        <taxon>Eukaryota</taxon>
        <taxon>Viridiplantae</taxon>
        <taxon>Chlorophyta</taxon>
        <taxon>core chlorophytes</taxon>
        <taxon>Chlorophyceae</taxon>
        <taxon>CS clade</taxon>
        <taxon>Sphaeropleales</taxon>
        <taxon>Scenedesmaceae</taxon>
        <taxon>Tetradesmus</taxon>
    </lineage>
</organism>
<dbReference type="PROSITE" id="PS50104">
    <property type="entry name" value="TIR"/>
    <property type="match status" value="1"/>
</dbReference>
<name>A0A383WLJ2_TETOB</name>
<proteinExistence type="predicted"/>
<accession>A0A383WLJ2</accession>
<dbReference type="SUPFAM" id="SSF52200">
    <property type="entry name" value="Toll/Interleukin receptor TIR domain"/>
    <property type="match status" value="1"/>
</dbReference>
<dbReference type="Proteomes" id="UP000256970">
    <property type="component" value="Unassembled WGS sequence"/>
</dbReference>
<dbReference type="InterPro" id="IPR000157">
    <property type="entry name" value="TIR_dom"/>
</dbReference>
<dbReference type="AlphaFoldDB" id="A0A383WLJ2"/>
<keyword evidence="3" id="KW-1185">Reference proteome</keyword>
<reference evidence="2 3" key="1">
    <citation type="submission" date="2016-10" db="EMBL/GenBank/DDBJ databases">
        <authorList>
            <person name="Cai Z."/>
        </authorList>
    </citation>
    <scope>NUCLEOTIDE SEQUENCE [LARGE SCALE GENOMIC DNA]</scope>
</reference>